<keyword evidence="4" id="KW-1185">Reference proteome</keyword>
<dbReference type="GO" id="GO:0007165">
    <property type="term" value="P:signal transduction"/>
    <property type="evidence" value="ECO:0007669"/>
    <property type="project" value="InterPro"/>
</dbReference>
<dbReference type="Pfam" id="PF00672">
    <property type="entry name" value="HAMP"/>
    <property type="match status" value="1"/>
</dbReference>
<dbReference type="Gene3D" id="1.20.120.1530">
    <property type="match status" value="1"/>
</dbReference>
<dbReference type="SUPFAM" id="SSF158472">
    <property type="entry name" value="HAMP domain-like"/>
    <property type="match status" value="1"/>
</dbReference>
<dbReference type="EMBL" id="SFCI01000320">
    <property type="protein sequence ID" value="TFY80576.1"/>
    <property type="molecule type" value="Genomic_DNA"/>
</dbReference>
<dbReference type="AlphaFoldDB" id="A0A4Z0A0C7"/>
<organism evidence="3 4">
    <name type="scientific">Hericium alpestre</name>
    <dbReference type="NCBI Taxonomy" id="135208"/>
    <lineage>
        <taxon>Eukaryota</taxon>
        <taxon>Fungi</taxon>
        <taxon>Dikarya</taxon>
        <taxon>Basidiomycota</taxon>
        <taxon>Agaricomycotina</taxon>
        <taxon>Agaricomycetes</taxon>
        <taxon>Russulales</taxon>
        <taxon>Hericiaceae</taxon>
        <taxon>Hericium</taxon>
    </lineage>
</organism>
<dbReference type="STRING" id="135208.A0A4Z0A0C7"/>
<accession>A0A4Z0A0C7</accession>
<dbReference type="CDD" id="cd06225">
    <property type="entry name" value="HAMP"/>
    <property type="match status" value="1"/>
</dbReference>
<evidence type="ECO:0000259" key="2">
    <source>
        <dbReference type="PROSITE" id="PS50885"/>
    </source>
</evidence>
<dbReference type="SMART" id="SM00304">
    <property type="entry name" value="HAMP"/>
    <property type="match status" value="2"/>
</dbReference>
<feature type="domain" description="HAMP" evidence="2">
    <location>
        <begin position="120"/>
        <end position="173"/>
    </location>
</feature>
<comment type="caution">
    <text evidence="3">The sequence shown here is derived from an EMBL/GenBank/DDBJ whole genome shotgun (WGS) entry which is preliminary data.</text>
</comment>
<evidence type="ECO:0000313" key="4">
    <source>
        <dbReference type="Proteomes" id="UP000298061"/>
    </source>
</evidence>
<proteinExistence type="predicted"/>
<feature type="compositionally biased region" description="Basic and acidic residues" evidence="1">
    <location>
        <begin position="77"/>
        <end position="87"/>
    </location>
</feature>
<dbReference type="PROSITE" id="PS50885">
    <property type="entry name" value="HAMP"/>
    <property type="match status" value="2"/>
</dbReference>
<sequence length="279" mass="30029">MSNPSNDPFLTHLIAVLSAYEAGGNGAALRYDGPANEQTHGVLRSLDVIAGRMQAAEDKLRAIGVEIDTPLPGACLRTDRGDVREPSTTHLETQPVDEPAVRTPLSTRPEHGLDAEHELRSLRSQVRDATKVCDAVAHGDLSQRVHSLTRGAEAAGLRTSMNAMVDALGRGTTEMLDIVRNYEEPQCCHSPPRASPPHEGIWADVLTALLKLQGDFANTIRGACEVLKAVAFGNLSRTLTVDVHGELLDFKNTVNGMVGELRKKTARISEDASQVGAEF</sequence>
<feature type="domain" description="HAMP" evidence="2">
    <location>
        <begin position="225"/>
        <end position="266"/>
    </location>
</feature>
<gene>
    <name evidence="3" type="ORF">EWM64_g3441</name>
</gene>
<evidence type="ECO:0000313" key="3">
    <source>
        <dbReference type="EMBL" id="TFY80576.1"/>
    </source>
</evidence>
<evidence type="ECO:0000256" key="1">
    <source>
        <dbReference type="SAM" id="MobiDB-lite"/>
    </source>
</evidence>
<name>A0A4Z0A0C7_9AGAM</name>
<protein>
    <recommendedName>
        <fullName evidence="2">HAMP domain-containing protein</fullName>
    </recommendedName>
</protein>
<dbReference type="OrthoDB" id="3133167at2759"/>
<reference evidence="3 4" key="1">
    <citation type="submission" date="2019-02" db="EMBL/GenBank/DDBJ databases">
        <title>Genome sequencing of the rare red list fungi Hericium alpestre (H. flagellum).</title>
        <authorList>
            <person name="Buettner E."/>
            <person name="Kellner H."/>
        </authorList>
    </citation>
    <scope>NUCLEOTIDE SEQUENCE [LARGE SCALE GENOMIC DNA]</scope>
    <source>
        <strain evidence="3 4">DSM 108284</strain>
    </source>
</reference>
<dbReference type="InterPro" id="IPR003660">
    <property type="entry name" value="HAMP_dom"/>
</dbReference>
<dbReference type="GO" id="GO:0016020">
    <property type="term" value="C:membrane"/>
    <property type="evidence" value="ECO:0007669"/>
    <property type="project" value="InterPro"/>
</dbReference>
<dbReference type="Proteomes" id="UP000298061">
    <property type="component" value="Unassembled WGS sequence"/>
</dbReference>
<feature type="region of interest" description="Disordered" evidence="1">
    <location>
        <begin position="76"/>
        <end position="109"/>
    </location>
</feature>